<dbReference type="Pfam" id="PF00072">
    <property type="entry name" value="Response_reg"/>
    <property type="match status" value="1"/>
</dbReference>
<dbReference type="AlphaFoldDB" id="A0A1I4PT93"/>
<keyword evidence="1" id="KW-0378">Hydrolase</keyword>
<dbReference type="SUPFAM" id="SSF81606">
    <property type="entry name" value="PP2C-like"/>
    <property type="match status" value="1"/>
</dbReference>
<dbReference type="InterPro" id="IPR036890">
    <property type="entry name" value="HATPase_C_sf"/>
</dbReference>
<keyword evidence="5" id="KW-0418">Kinase</keyword>
<evidence type="ECO:0000256" key="2">
    <source>
        <dbReference type="PROSITE-ProRule" id="PRU00169"/>
    </source>
</evidence>
<dbReference type="Gene3D" id="3.30.565.10">
    <property type="entry name" value="Histidine kinase-like ATPase, C-terminal domain"/>
    <property type="match status" value="1"/>
</dbReference>
<dbReference type="InterPro" id="IPR001789">
    <property type="entry name" value="Sig_transdc_resp-reg_receiver"/>
</dbReference>
<evidence type="ECO:0000313" key="5">
    <source>
        <dbReference type="EMBL" id="SFM30997.1"/>
    </source>
</evidence>
<dbReference type="InterPro" id="IPR052016">
    <property type="entry name" value="Bact_Sigma-Reg"/>
</dbReference>
<keyword evidence="6" id="KW-1185">Reference proteome</keyword>
<dbReference type="EMBL" id="FOUO01000002">
    <property type="protein sequence ID" value="SFM30997.1"/>
    <property type="molecule type" value="Genomic_DNA"/>
</dbReference>
<feature type="region of interest" description="Disordered" evidence="3">
    <location>
        <begin position="1"/>
        <end position="22"/>
    </location>
</feature>
<dbReference type="STRING" id="195064.SAMN05421721_102222"/>
<dbReference type="SMART" id="SM00448">
    <property type="entry name" value="REC"/>
    <property type="match status" value="1"/>
</dbReference>
<keyword evidence="2" id="KW-0597">Phosphoprotein</keyword>
<evidence type="ECO:0000259" key="4">
    <source>
        <dbReference type="PROSITE" id="PS50110"/>
    </source>
</evidence>
<proteinExistence type="predicted"/>
<dbReference type="Pfam" id="PF13581">
    <property type="entry name" value="HATPase_c_2"/>
    <property type="match status" value="1"/>
</dbReference>
<dbReference type="InterPro" id="IPR036457">
    <property type="entry name" value="PPM-type-like_dom_sf"/>
</dbReference>
<dbReference type="Proteomes" id="UP000199556">
    <property type="component" value="Unassembled WGS sequence"/>
</dbReference>
<dbReference type="PROSITE" id="PS50110">
    <property type="entry name" value="RESPONSE_REGULATORY"/>
    <property type="match status" value="1"/>
</dbReference>
<dbReference type="InterPro" id="IPR003594">
    <property type="entry name" value="HATPase_dom"/>
</dbReference>
<dbReference type="CDD" id="cd16936">
    <property type="entry name" value="HATPase_RsbW-like"/>
    <property type="match status" value="1"/>
</dbReference>
<dbReference type="Gene3D" id="3.40.50.2300">
    <property type="match status" value="1"/>
</dbReference>
<dbReference type="InterPro" id="IPR011006">
    <property type="entry name" value="CheY-like_superfamily"/>
</dbReference>
<dbReference type="PANTHER" id="PTHR43156">
    <property type="entry name" value="STAGE II SPORULATION PROTEIN E-RELATED"/>
    <property type="match status" value="1"/>
</dbReference>
<sequence length="585" mass="64413">MTLSPPSPEIRTEAAGSAVSPPRASRGIALVVDDEPTNRRLLARMLKKEGFDEVMEASGGEQAIAQFQACRPDIVFMDIMMPQMDGFEATRRIKALAGMDFVPVIFLTALHDEQSLVRCTESGGDDFLTKPFNFSILKARIVAMERVRDLQRTIAAKNRALAQLLEKDRQEQTLAERIFSRAVNQRNVATERLQIVQRSAATFNGDLLLTQHLPDGGLRILLGDFTGHGLAAAIGALPVSDAFRTMTRKGLDDEQVLEELNRKLHEMLPADRFMAACLITLPGGGGELRWWNGGMPSAWLRTREGLRELSSHAMPLGILPSLPARECPRRVPMNEGDHLLLMSDGLLEARNAEGVQFLDAGFDRVLSGWSWNRPVLPTLCEALDRHCDGAEPEDDVAVVEVPLDGDLFQPRPVEPQEGTHTPRGGWTWSLVLEDERLGDLPSVGSVLRGLGLLEGLEDCAGALETIVNELYSNALEHGILKLHSPMKAHPEGFASYYQRRAERLEAGPRGRVEIRIAYEPGEEEAGAVRIRISDTGEGFDAEAWQPVAQDPARPWGRGIALVRSLCESVEFDAGGSRVEAVYRCT</sequence>
<feature type="domain" description="Response regulatory" evidence="4">
    <location>
        <begin position="28"/>
        <end position="145"/>
    </location>
</feature>
<accession>A0A1I4PT93</accession>
<evidence type="ECO:0000313" key="6">
    <source>
        <dbReference type="Proteomes" id="UP000199556"/>
    </source>
</evidence>
<feature type="modified residue" description="4-aspartylphosphate" evidence="2">
    <location>
        <position position="78"/>
    </location>
</feature>
<dbReference type="PANTHER" id="PTHR43156:SF2">
    <property type="entry name" value="STAGE II SPORULATION PROTEIN E"/>
    <property type="match status" value="1"/>
</dbReference>
<dbReference type="SUPFAM" id="SSF55874">
    <property type="entry name" value="ATPase domain of HSP90 chaperone/DNA topoisomerase II/histidine kinase"/>
    <property type="match status" value="1"/>
</dbReference>
<name>A0A1I4PT93_ECTMO</name>
<evidence type="ECO:0000256" key="1">
    <source>
        <dbReference type="ARBA" id="ARBA00022801"/>
    </source>
</evidence>
<dbReference type="SMART" id="SM00331">
    <property type="entry name" value="PP2C_SIG"/>
    <property type="match status" value="1"/>
</dbReference>
<dbReference type="GO" id="GO:0016301">
    <property type="term" value="F:kinase activity"/>
    <property type="evidence" value="ECO:0007669"/>
    <property type="project" value="UniProtKB-KW"/>
</dbReference>
<dbReference type="OrthoDB" id="9811749at2"/>
<reference evidence="5 6" key="1">
    <citation type="submission" date="2016-10" db="EMBL/GenBank/DDBJ databases">
        <authorList>
            <person name="de Groot N.N."/>
        </authorList>
    </citation>
    <scope>NUCLEOTIDE SEQUENCE [LARGE SCALE GENOMIC DNA]</scope>
    <source>
        <strain evidence="5 6">DSM 4180</strain>
    </source>
</reference>
<dbReference type="InterPro" id="IPR001932">
    <property type="entry name" value="PPM-type_phosphatase-like_dom"/>
</dbReference>
<dbReference type="SUPFAM" id="SSF52172">
    <property type="entry name" value="CheY-like"/>
    <property type="match status" value="1"/>
</dbReference>
<dbReference type="Gene3D" id="3.60.40.10">
    <property type="entry name" value="PPM-type phosphatase domain"/>
    <property type="match status" value="1"/>
</dbReference>
<dbReference type="GO" id="GO:0016791">
    <property type="term" value="F:phosphatase activity"/>
    <property type="evidence" value="ECO:0007669"/>
    <property type="project" value="TreeGrafter"/>
</dbReference>
<dbReference type="Pfam" id="PF07228">
    <property type="entry name" value="SpoIIE"/>
    <property type="match status" value="1"/>
</dbReference>
<gene>
    <name evidence="5" type="ORF">SAMN05421721_102222</name>
</gene>
<dbReference type="GO" id="GO:0000160">
    <property type="term" value="P:phosphorelay signal transduction system"/>
    <property type="evidence" value="ECO:0007669"/>
    <property type="project" value="InterPro"/>
</dbReference>
<protein>
    <submittedName>
        <fullName evidence="5">Histidine kinase-like ATPase domain-containing protein</fullName>
    </submittedName>
</protein>
<evidence type="ECO:0000256" key="3">
    <source>
        <dbReference type="SAM" id="MobiDB-lite"/>
    </source>
</evidence>
<organism evidence="5 6">
    <name type="scientific">Ectothiorhodospira mobilis</name>
    <dbReference type="NCBI Taxonomy" id="195064"/>
    <lineage>
        <taxon>Bacteria</taxon>
        <taxon>Pseudomonadati</taxon>
        <taxon>Pseudomonadota</taxon>
        <taxon>Gammaproteobacteria</taxon>
        <taxon>Chromatiales</taxon>
        <taxon>Ectothiorhodospiraceae</taxon>
        <taxon>Ectothiorhodospira</taxon>
    </lineage>
</organism>
<keyword evidence="5" id="KW-0808">Transferase</keyword>
<dbReference type="RefSeq" id="WP_090483620.1">
    <property type="nucleotide sequence ID" value="NZ_FOUO01000002.1"/>
</dbReference>